<sequence length="100" mass="11384">MTIAGVLPQVQYNARNCATLNFLQTMLCADITHPDPSLFSLASLFYAIATFFWLTLQRQNFVRCTIQCKAGGSRPVARRRDVLNLDNAWRPSVHLVVSRW</sequence>
<dbReference type="Proteomes" id="UP000299102">
    <property type="component" value="Unassembled WGS sequence"/>
</dbReference>
<accession>A0A4C1TE68</accession>
<keyword evidence="1" id="KW-0472">Membrane</keyword>
<evidence type="ECO:0000256" key="1">
    <source>
        <dbReference type="SAM" id="Phobius"/>
    </source>
</evidence>
<evidence type="ECO:0000313" key="3">
    <source>
        <dbReference type="Proteomes" id="UP000299102"/>
    </source>
</evidence>
<gene>
    <name evidence="2" type="ORF">EVAR_77731_1</name>
</gene>
<comment type="caution">
    <text evidence="2">The sequence shown here is derived from an EMBL/GenBank/DDBJ whole genome shotgun (WGS) entry which is preliminary data.</text>
</comment>
<dbReference type="EMBL" id="BGZK01000047">
    <property type="protein sequence ID" value="GBP11591.1"/>
    <property type="molecule type" value="Genomic_DNA"/>
</dbReference>
<proteinExistence type="predicted"/>
<keyword evidence="1" id="KW-1133">Transmembrane helix</keyword>
<evidence type="ECO:0000313" key="2">
    <source>
        <dbReference type="EMBL" id="GBP11591.1"/>
    </source>
</evidence>
<dbReference type="AlphaFoldDB" id="A0A4C1TE68"/>
<keyword evidence="3" id="KW-1185">Reference proteome</keyword>
<name>A0A4C1TE68_EUMVA</name>
<feature type="transmembrane region" description="Helical" evidence="1">
    <location>
        <begin position="37"/>
        <end position="56"/>
    </location>
</feature>
<protein>
    <submittedName>
        <fullName evidence="2">Uncharacterized protein</fullName>
    </submittedName>
</protein>
<organism evidence="2 3">
    <name type="scientific">Eumeta variegata</name>
    <name type="common">Bagworm moth</name>
    <name type="synonym">Eumeta japonica</name>
    <dbReference type="NCBI Taxonomy" id="151549"/>
    <lineage>
        <taxon>Eukaryota</taxon>
        <taxon>Metazoa</taxon>
        <taxon>Ecdysozoa</taxon>
        <taxon>Arthropoda</taxon>
        <taxon>Hexapoda</taxon>
        <taxon>Insecta</taxon>
        <taxon>Pterygota</taxon>
        <taxon>Neoptera</taxon>
        <taxon>Endopterygota</taxon>
        <taxon>Lepidoptera</taxon>
        <taxon>Glossata</taxon>
        <taxon>Ditrysia</taxon>
        <taxon>Tineoidea</taxon>
        <taxon>Psychidae</taxon>
        <taxon>Oiketicinae</taxon>
        <taxon>Eumeta</taxon>
    </lineage>
</organism>
<keyword evidence="1" id="KW-0812">Transmembrane</keyword>
<reference evidence="2 3" key="1">
    <citation type="journal article" date="2019" name="Commun. Biol.">
        <title>The bagworm genome reveals a unique fibroin gene that provides high tensile strength.</title>
        <authorList>
            <person name="Kono N."/>
            <person name="Nakamura H."/>
            <person name="Ohtoshi R."/>
            <person name="Tomita M."/>
            <person name="Numata K."/>
            <person name="Arakawa K."/>
        </authorList>
    </citation>
    <scope>NUCLEOTIDE SEQUENCE [LARGE SCALE GENOMIC DNA]</scope>
</reference>